<proteinExistence type="predicted"/>
<dbReference type="EMBL" id="JABSTV010001248">
    <property type="protein sequence ID" value="KAH7969014.1"/>
    <property type="molecule type" value="Genomic_DNA"/>
</dbReference>
<keyword evidence="2" id="KW-1185">Reference proteome</keyword>
<comment type="caution">
    <text evidence="1">The sequence shown here is derived from an EMBL/GenBank/DDBJ whole genome shotgun (WGS) entry which is preliminary data.</text>
</comment>
<dbReference type="Proteomes" id="UP000821837">
    <property type="component" value="Unassembled WGS sequence"/>
</dbReference>
<organism evidence="1 2">
    <name type="scientific">Rhipicephalus sanguineus</name>
    <name type="common">Brown dog tick</name>
    <name type="synonym">Ixodes sanguineus</name>
    <dbReference type="NCBI Taxonomy" id="34632"/>
    <lineage>
        <taxon>Eukaryota</taxon>
        <taxon>Metazoa</taxon>
        <taxon>Ecdysozoa</taxon>
        <taxon>Arthropoda</taxon>
        <taxon>Chelicerata</taxon>
        <taxon>Arachnida</taxon>
        <taxon>Acari</taxon>
        <taxon>Parasitiformes</taxon>
        <taxon>Ixodida</taxon>
        <taxon>Ixodoidea</taxon>
        <taxon>Ixodidae</taxon>
        <taxon>Rhipicephalinae</taxon>
        <taxon>Rhipicephalus</taxon>
        <taxon>Rhipicephalus</taxon>
    </lineage>
</organism>
<dbReference type="AlphaFoldDB" id="A0A9D4T3S1"/>
<name>A0A9D4T3S1_RHISA</name>
<reference evidence="1" key="1">
    <citation type="journal article" date="2020" name="Cell">
        <title>Large-Scale Comparative Analyses of Tick Genomes Elucidate Their Genetic Diversity and Vector Capacities.</title>
        <authorList>
            <consortium name="Tick Genome and Microbiome Consortium (TIGMIC)"/>
            <person name="Jia N."/>
            <person name="Wang J."/>
            <person name="Shi W."/>
            <person name="Du L."/>
            <person name="Sun Y."/>
            <person name="Zhan W."/>
            <person name="Jiang J.F."/>
            <person name="Wang Q."/>
            <person name="Zhang B."/>
            <person name="Ji P."/>
            <person name="Bell-Sakyi L."/>
            <person name="Cui X.M."/>
            <person name="Yuan T.T."/>
            <person name="Jiang B.G."/>
            <person name="Yang W.F."/>
            <person name="Lam T.T."/>
            <person name="Chang Q.C."/>
            <person name="Ding S.J."/>
            <person name="Wang X.J."/>
            <person name="Zhu J.G."/>
            <person name="Ruan X.D."/>
            <person name="Zhao L."/>
            <person name="Wei J.T."/>
            <person name="Ye R.Z."/>
            <person name="Que T.C."/>
            <person name="Du C.H."/>
            <person name="Zhou Y.H."/>
            <person name="Cheng J.X."/>
            <person name="Dai P.F."/>
            <person name="Guo W.B."/>
            <person name="Han X.H."/>
            <person name="Huang E.J."/>
            <person name="Li L.F."/>
            <person name="Wei W."/>
            <person name="Gao Y.C."/>
            <person name="Liu J.Z."/>
            <person name="Shao H.Z."/>
            <person name="Wang X."/>
            <person name="Wang C.C."/>
            <person name="Yang T.C."/>
            <person name="Huo Q.B."/>
            <person name="Li W."/>
            <person name="Chen H.Y."/>
            <person name="Chen S.E."/>
            <person name="Zhou L.G."/>
            <person name="Ni X.B."/>
            <person name="Tian J.H."/>
            <person name="Sheng Y."/>
            <person name="Liu T."/>
            <person name="Pan Y.S."/>
            <person name="Xia L.Y."/>
            <person name="Li J."/>
            <person name="Zhao F."/>
            <person name="Cao W.C."/>
        </authorList>
    </citation>
    <scope>NUCLEOTIDE SEQUENCE</scope>
    <source>
        <strain evidence="1">Rsan-2018</strain>
    </source>
</reference>
<evidence type="ECO:0000313" key="1">
    <source>
        <dbReference type="EMBL" id="KAH7969014.1"/>
    </source>
</evidence>
<protein>
    <submittedName>
        <fullName evidence="1">Uncharacterized protein</fullName>
    </submittedName>
</protein>
<accession>A0A9D4T3S1</accession>
<reference evidence="1" key="2">
    <citation type="submission" date="2021-09" db="EMBL/GenBank/DDBJ databases">
        <authorList>
            <person name="Jia N."/>
            <person name="Wang J."/>
            <person name="Shi W."/>
            <person name="Du L."/>
            <person name="Sun Y."/>
            <person name="Zhan W."/>
            <person name="Jiang J."/>
            <person name="Wang Q."/>
            <person name="Zhang B."/>
            <person name="Ji P."/>
            <person name="Sakyi L.B."/>
            <person name="Cui X."/>
            <person name="Yuan T."/>
            <person name="Jiang B."/>
            <person name="Yang W."/>
            <person name="Lam T.T.-Y."/>
            <person name="Chang Q."/>
            <person name="Ding S."/>
            <person name="Wang X."/>
            <person name="Zhu J."/>
            <person name="Ruan X."/>
            <person name="Zhao L."/>
            <person name="Wei J."/>
            <person name="Que T."/>
            <person name="Du C."/>
            <person name="Cheng J."/>
            <person name="Dai P."/>
            <person name="Han X."/>
            <person name="Huang E."/>
            <person name="Gao Y."/>
            <person name="Liu J."/>
            <person name="Shao H."/>
            <person name="Ye R."/>
            <person name="Li L."/>
            <person name="Wei W."/>
            <person name="Wang X."/>
            <person name="Wang C."/>
            <person name="Huo Q."/>
            <person name="Li W."/>
            <person name="Guo W."/>
            <person name="Chen H."/>
            <person name="Chen S."/>
            <person name="Zhou L."/>
            <person name="Zhou L."/>
            <person name="Ni X."/>
            <person name="Tian J."/>
            <person name="Zhou Y."/>
            <person name="Sheng Y."/>
            <person name="Liu T."/>
            <person name="Pan Y."/>
            <person name="Xia L."/>
            <person name="Li J."/>
            <person name="Zhao F."/>
            <person name="Cao W."/>
        </authorList>
    </citation>
    <scope>NUCLEOTIDE SEQUENCE</scope>
    <source>
        <strain evidence="1">Rsan-2018</strain>
        <tissue evidence="1">Larvae</tissue>
    </source>
</reference>
<sequence length="81" mass="8985">MLSRFLMGLTNPVRRFLLSYESKTFDEATEIAAKGQAGARLHCDQSASRSCQGKDIAVNDAVDESFHLHTLKNQDVKKSTV</sequence>
<evidence type="ECO:0000313" key="2">
    <source>
        <dbReference type="Proteomes" id="UP000821837"/>
    </source>
</evidence>
<gene>
    <name evidence="1" type="ORF">HPB52_013612</name>
</gene>